<dbReference type="AlphaFoldDB" id="A0A9Q0E0J5"/>
<dbReference type="InterPro" id="IPR012674">
    <property type="entry name" value="Calycin"/>
</dbReference>
<dbReference type="InterPro" id="IPR031259">
    <property type="entry name" value="ILBP"/>
</dbReference>
<dbReference type="EMBL" id="JANIIK010000109">
    <property type="protein sequence ID" value="KAJ3597743.1"/>
    <property type="molecule type" value="Genomic_DNA"/>
</dbReference>
<sequence>MVDQFVGTWKLTLSENFDAYMQELGVCGATRQMGKLLKPKFIISVAEDGVITMQTKSSFKSTEIKFKLDQAFEEKTADERTTQTIVTFAGGKLVQKQTWGDNKSTTLERTLDSGKLITTCTMGNVVATRTYERDA</sequence>
<evidence type="ECO:0000256" key="3">
    <source>
        <dbReference type="ARBA" id="ARBA00013592"/>
    </source>
</evidence>
<comment type="function">
    <text evidence="1">Cytosolic CRABPs may regulate the access of retinoic acid to the nuclear retinoic acid receptors.</text>
</comment>
<accession>A0A9Q0E0J5</accession>
<dbReference type="SUPFAM" id="SSF50814">
    <property type="entry name" value="Lipocalins"/>
    <property type="match status" value="1"/>
</dbReference>
<protein>
    <recommendedName>
        <fullName evidence="3">Cellular retinoic acid-binding protein 1</fullName>
    </recommendedName>
    <alternativeName>
        <fullName evidence="6">Cellular retinoic acid-binding protein I</fullName>
    </alternativeName>
</protein>
<evidence type="ECO:0000256" key="1">
    <source>
        <dbReference type="ARBA" id="ARBA00003699"/>
    </source>
</evidence>
<dbReference type="Pfam" id="PF00061">
    <property type="entry name" value="Lipocalin"/>
    <property type="match status" value="1"/>
</dbReference>
<name>A0A9Q0E0J5_9TELE</name>
<evidence type="ECO:0000256" key="6">
    <source>
        <dbReference type="ARBA" id="ARBA00030108"/>
    </source>
</evidence>
<keyword evidence="5" id="KW-0683">Retinol-binding</keyword>
<keyword evidence="10" id="KW-1185">Reference proteome</keyword>
<comment type="caution">
    <text evidence="9">The sequence shown here is derived from an EMBL/GenBank/DDBJ whole genome shotgun (WGS) entry which is preliminary data.</text>
</comment>
<evidence type="ECO:0000259" key="8">
    <source>
        <dbReference type="PROSITE" id="PS00214"/>
    </source>
</evidence>
<evidence type="ECO:0000313" key="9">
    <source>
        <dbReference type="EMBL" id="KAJ3597743.1"/>
    </source>
</evidence>
<proteinExistence type="inferred from homology"/>
<dbReference type="OrthoDB" id="412780at2759"/>
<keyword evidence="4" id="KW-0845">Vitamin A</keyword>
<dbReference type="PANTHER" id="PTHR11955">
    <property type="entry name" value="FATTY ACID BINDING PROTEIN"/>
    <property type="match status" value="1"/>
</dbReference>
<dbReference type="GO" id="GO:0019841">
    <property type="term" value="F:retinol binding"/>
    <property type="evidence" value="ECO:0007669"/>
    <property type="project" value="UniProtKB-KW"/>
</dbReference>
<organism evidence="9 10">
    <name type="scientific">Muraenolepis orangiensis</name>
    <name type="common">Patagonian moray cod</name>
    <dbReference type="NCBI Taxonomy" id="630683"/>
    <lineage>
        <taxon>Eukaryota</taxon>
        <taxon>Metazoa</taxon>
        <taxon>Chordata</taxon>
        <taxon>Craniata</taxon>
        <taxon>Vertebrata</taxon>
        <taxon>Euteleostomi</taxon>
        <taxon>Actinopterygii</taxon>
        <taxon>Neopterygii</taxon>
        <taxon>Teleostei</taxon>
        <taxon>Neoteleostei</taxon>
        <taxon>Acanthomorphata</taxon>
        <taxon>Zeiogadaria</taxon>
        <taxon>Gadariae</taxon>
        <taxon>Gadiformes</taxon>
        <taxon>Muraenolepidoidei</taxon>
        <taxon>Muraenolepididae</taxon>
        <taxon>Muraenolepis</taxon>
    </lineage>
</organism>
<dbReference type="InterPro" id="IPR000566">
    <property type="entry name" value="Lipocln_cytosolic_FA-bd_dom"/>
</dbReference>
<keyword evidence="7" id="KW-0813">Transport</keyword>
<dbReference type="PRINTS" id="PR00178">
    <property type="entry name" value="FATTYACIDBP"/>
</dbReference>
<dbReference type="InterPro" id="IPR000463">
    <property type="entry name" value="Fatty_acid-bd"/>
</dbReference>
<reference evidence="9" key="1">
    <citation type="submission" date="2022-07" db="EMBL/GenBank/DDBJ databases">
        <title>Chromosome-level genome of Muraenolepis orangiensis.</title>
        <authorList>
            <person name="Kim J."/>
        </authorList>
    </citation>
    <scope>NUCLEOTIDE SEQUENCE</scope>
    <source>
        <strain evidence="9">KU_S4_2022</strain>
        <tissue evidence="9">Muscle</tissue>
    </source>
</reference>
<evidence type="ECO:0000256" key="4">
    <source>
        <dbReference type="ARBA" id="ARBA00022893"/>
    </source>
</evidence>
<evidence type="ECO:0000256" key="7">
    <source>
        <dbReference type="RuleBase" id="RU003696"/>
    </source>
</evidence>
<dbReference type="Gene3D" id="2.40.128.20">
    <property type="match status" value="1"/>
</dbReference>
<dbReference type="GO" id="GO:0016918">
    <property type="term" value="F:retinal binding"/>
    <property type="evidence" value="ECO:0007669"/>
    <property type="project" value="UniProtKB-KW"/>
</dbReference>
<evidence type="ECO:0000313" key="10">
    <source>
        <dbReference type="Proteomes" id="UP001148018"/>
    </source>
</evidence>
<dbReference type="FunFam" id="2.40.128.20:FF:000001">
    <property type="entry name" value="Fatty acid-binding protein, adipocyte"/>
    <property type="match status" value="1"/>
</dbReference>
<dbReference type="Proteomes" id="UP001148018">
    <property type="component" value="Unassembled WGS sequence"/>
</dbReference>
<comment type="similarity">
    <text evidence="2 7">Belongs to the calycin superfamily. Fatty-acid binding protein (FABP) family.</text>
</comment>
<feature type="domain" description="Cytosolic fatty-acid binding proteins" evidence="8">
    <location>
        <begin position="7"/>
        <end position="24"/>
    </location>
</feature>
<evidence type="ECO:0000256" key="2">
    <source>
        <dbReference type="ARBA" id="ARBA00008390"/>
    </source>
</evidence>
<evidence type="ECO:0000256" key="5">
    <source>
        <dbReference type="ARBA" id="ARBA00023072"/>
    </source>
</evidence>
<dbReference type="PROSITE" id="PS00214">
    <property type="entry name" value="FABP"/>
    <property type="match status" value="1"/>
</dbReference>
<gene>
    <name evidence="9" type="ORF">NHX12_001260</name>
</gene>